<dbReference type="Proteomes" id="UP001206788">
    <property type="component" value="Unassembled WGS sequence"/>
</dbReference>
<proteinExistence type="predicted"/>
<accession>A0ABT2GBC5</accession>
<evidence type="ECO:0000313" key="3">
    <source>
        <dbReference type="Proteomes" id="UP001206788"/>
    </source>
</evidence>
<name>A0ABT2GBC5_9BACT</name>
<organism evidence="2 3">
    <name type="scientific">Algoriphagus limi</name>
    <dbReference type="NCBI Taxonomy" id="2975273"/>
    <lineage>
        <taxon>Bacteria</taxon>
        <taxon>Pseudomonadati</taxon>
        <taxon>Bacteroidota</taxon>
        <taxon>Cytophagia</taxon>
        <taxon>Cytophagales</taxon>
        <taxon>Cyclobacteriaceae</taxon>
        <taxon>Algoriphagus</taxon>
    </lineage>
</organism>
<dbReference type="EMBL" id="JANWGH010000003">
    <property type="protein sequence ID" value="MCS5491242.1"/>
    <property type="molecule type" value="Genomic_DNA"/>
</dbReference>
<feature type="compositionally biased region" description="Low complexity" evidence="1">
    <location>
        <begin position="246"/>
        <end position="262"/>
    </location>
</feature>
<evidence type="ECO:0000313" key="2">
    <source>
        <dbReference type="EMBL" id="MCS5491242.1"/>
    </source>
</evidence>
<comment type="caution">
    <text evidence="2">The sequence shown here is derived from an EMBL/GenBank/DDBJ whole genome shotgun (WGS) entry which is preliminary data.</text>
</comment>
<evidence type="ECO:0000256" key="1">
    <source>
        <dbReference type="SAM" id="MobiDB-lite"/>
    </source>
</evidence>
<protein>
    <recommendedName>
        <fullName evidence="4">TerB-C domain-containing protein</fullName>
    </recommendedName>
</protein>
<feature type="region of interest" description="Disordered" evidence="1">
    <location>
        <begin position="230"/>
        <end position="268"/>
    </location>
</feature>
<gene>
    <name evidence="2" type="ORF">NY014_12415</name>
</gene>
<sequence length="366" mass="42156">MTTQINSNYLEKYAKDYAEIVCDRFYQNRQFITGQDIVGLTASVQVNFFVIRRLFELWQQELQKLKSNPYFDYRDVAVHEALTQFMNVLSRRIKVERNHLQPLVEFAVQKSIELATNPVAFYQAEIDKAPSQKINEYLAENKRYYKWHPQVITFLIDKAGFGQDPIAYKKAIAANYQAIKEQLESVNLLLATLGEIKAFDLDAYIENAQETEAPKPIVEEEKQDSFFDQIESEPASSEPEEEKVPEVAPAPEAPQAQPISQSNFTGKLDPNQIKSRFAAESYKGMKGLIGELSESLAINQRFMFRKELFEGNDDLLTHALKTLDACKSFDEAVEVINVRYLTELGWDESSEPVEEFLHVVYRRFSD</sequence>
<dbReference type="RefSeq" id="WP_259414912.1">
    <property type="nucleotide sequence ID" value="NZ_JANWGH010000003.1"/>
</dbReference>
<keyword evidence="3" id="KW-1185">Reference proteome</keyword>
<evidence type="ECO:0008006" key="4">
    <source>
        <dbReference type="Google" id="ProtNLM"/>
    </source>
</evidence>
<reference evidence="2 3" key="1">
    <citation type="submission" date="2022-08" db="EMBL/GenBank/DDBJ databases">
        <title>Algoriphagus sp. CAU 1643 isolated from mud.</title>
        <authorList>
            <person name="Kim W."/>
        </authorList>
    </citation>
    <scope>NUCLEOTIDE SEQUENCE [LARGE SCALE GENOMIC DNA]</scope>
    <source>
        <strain evidence="2 3">CAU 1643</strain>
    </source>
</reference>